<feature type="compositionally biased region" description="Basic and acidic residues" evidence="1">
    <location>
        <begin position="122"/>
        <end position="133"/>
    </location>
</feature>
<evidence type="ECO:0000313" key="3">
    <source>
        <dbReference type="Proteomes" id="UP000053257"/>
    </source>
</evidence>
<organism evidence="2 3">
    <name type="scientific">Phlebiopsis gigantea (strain 11061_1 CR5-6)</name>
    <name type="common">White-rot fungus</name>
    <name type="synonym">Peniophora gigantea</name>
    <dbReference type="NCBI Taxonomy" id="745531"/>
    <lineage>
        <taxon>Eukaryota</taxon>
        <taxon>Fungi</taxon>
        <taxon>Dikarya</taxon>
        <taxon>Basidiomycota</taxon>
        <taxon>Agaricomycotina</taxon>
        <taxon>Agaricomycetes</taxon>
        <taxon>Polyporales</taxon>
        <taxon>Phanerochaetaceae</taxon>
        <taxon>Phlebiopsis</taxon>
    </lineage>
</organism>
<dbReference type="Proteomes" id="UP000053257">
    <property type="component" value="Unassembled WGS sequence"/>
</dbReference>
<dbReference type="EMBL" id="KN840454">
    <property type="protein sequence ID" value="KIP10505.1"/>
    <property type="molecule type" value="Genomic_DNA"/>
</dbReference>
<keyword evidence="3" id="KW-1185">Reference proteome</keyword>
<name>A0A0C3SEH2_PHLG1</name>
<feature type="region of interest" description="Disordered" evidence="1">
    <location>
        <begin position="107"/>
        <end position="139"/>
    </location>
</feature>
<feature type="compositionally biased region" description="Low complexity" evidence="1">
    <location>
        <begin position="107"/>
        <end position="117"/>
    </location>
</feature>
<protein>
    <submittedName>
        <fullName evidence="2">Uncharacterized protein</fullName>
    </submittedName>
</protein>
<evidence type="ECO:0000313" key="2">
    <source>
        <dbReference type="EMBL" id="KIP10505.1"/>
    </source>
</evidence>
<gene>
    <name evidence="2" type="ORF">PHLGIDRAFT_232205</name>
</gene>
<dbReference type="AlphaFoldDB" id="A0A0C3SEH2"/>
<evidence type="ECO:0000256" key="1">
    <source>
        <dbReference type="SAM" id="MobiDB-lite"/>
    </source>
</evidence>
<reference evidence="2 3" key="1">
    <citation type="journal article" date="2014" name="PLoS Genet.">
        <title>Analysis of the Phlebiopsis gigantea genome, transcriptome and secretome provides insight into its pioneer colonization strategies of wood.</title>
        <authorList>
            <person name="Hori C."/>
            <person name="Ishida T."/>
            <person name="Igarashi K."/>
            <person name="Samejima M."/>
            <person name="Suzuki H."/>
            <person name="Master E."/>
            <person name="Ferreira P."/>
            <person name="Ruiz-Duenas F.J."/>
            <person name="Held B."/>
            <person name="Canessa P."/>
            <person name="Larrondo L.F."/>
            <person name="Schmoll M."/>
            <person name="Druzhinina I.S."/>
            <person name="Kubicek C.P."/>
            <person name="Gaskell J.A."/>
            <person name="Kersten P."/>
            <person name="St John F."/>
            <person name="Glasner J."/>
            <person name="Sabat G."/>
            <person name="Splinter BonDurant S."/>
            <person name="Syed K."/>
            <person name="Yadav J."/>
            <person name="Mgbeahuruike A.C."/>
            <person name="Kovalchuk A."/>
            <person name="Asiegbu F.O."/>
            <person name="Lackner G."/>
            <person name="Hoffmeister D."/>
            <person name="Rencoret J."/>
            <person name="Gutierrez A."/>
            <person name="Sun H."/>
            <person name="Lindquist E."/>
            <person name="Barry K."/>
            <person name="Riley R."/>
            <person name="Grigoriev I.V."/>
            <person name="Henrissat B."/>
            <person name="Kues U."/>
            <person name="Berka R.M."/>
            <person name="Martinez A.T."/>
            <person name="Covert S.F."/>
            <person name="Blanchette R.A."/>
            <person name="Cullen D."/>
        </authorList>
    </citation>
    <scope>NUCLEOTIDE SEQUENCE [LARGE SCALE GENOMIC DNA]</scope>
    <source>
        <strain evidence="2 3">11061_1 CR5-6</strain>
    </source>
</reference>
<sequence>MRLSKFREGCLSRISNYCSPTPCPEGSALRLQFLVIHGIRDVTSNLISRIAHVLPNLHSLTLYNRGNDRGCECKATNWPFPTPRYEQMKKVCPLLGRAFALLTMSSSSESVSSLARSPAGVSERKQEKQEKDKNRNKRP</sequence>
<dbReference type="HOGENOM" id="CLU_1845818_0_0_1"/>
<accession>A0A0C3SEH2</accession>
<proteinExistence type="predicted"/>